<organism evidence="4 5">
    <name type="scientific">Heterostelium pallidum (strain ATCC 26659 / Pp 5 / PN500)</name>
    <name type="common">Cellular slime mold</name>
    <name type="synonym">Polysphondylium pallidum</name>
    <dbReference type="NCBI Taxonomy" id="670386"/>
    <lineage>
        <taxon>Eukaryota</taxon>
        <taxon>Amoebozoa</taxon>
        <taxon>Evosea</taxon>
        <taxon>Eumycetozoa</taxon>
        <taxon>Dictyostelia</taxon>
        <taxon>Acytosteliales</taxon>
        <taxon>Acytosteliaceae</taxon>
        <taxon>Heterostelium</taxon>
    </lineage>
</organism>
<sequence length="591" mass="67724">MGLYYSQPAVVVVKICNNQLNVPDYIALHILEYLNDCCRNQTLYNPLRLSLRNYRSIAPTWKSTTWRCASHTACVVAPISNTQSCRTTTKYTQTTAHSKAKEHSIEYDTGIYIGNRRHDSTLTTFHQLPNDGNEAALRISGEWSQASTQTSQDIWNDDPHCLDKVDFYHKSLNIASPYFDENNNGKIESLKGYDQLDDILKQRRIQAKLNAYIFSASSNYFPRIVLGFLDGCFLVYDPFVDKSIESMKEMYSSLVKALEAVKEEEMHNEEKQTKTKTSVPYLKDIIFFVVATKADRINEINNEKVASNYNDVEQWRISNGIKHHYLTSSKENFNIDQIFQSMTLEVLKHRSFNNLVVDDQKASTNVSTSSSSSIPNSSPYFDENDSGVIESLKGYDQLDDILKQRIRAKIHVFVKNASSHYYVFPRVLVGFLDGCFLVYDPLVDKSIESMKRMYSSLVKALKDNEAAQEEERLNEPQTKTKSSVPYLKDVIFIVVADRINEINYEKVTSNYNDVEQWRVSKGIKHHYLTSSKANFNINQIFQSMTLEVLKNRSFNNLEIDHQTATKSNVSISSSPSSSSVMSSLISNYWYN</sequence>
<dbReference type="GeneID" id="31361647"/>
<dbReference type="SUPFAM" id="SSF52540">
    <property type="entry name" value="P-loop containing nucleoside triphosphate hydrolases"/>
    <property type="match status" value="1"/>
</dbReference>
<keyword evidence="3" id="KW-0342">GTP-binding</keyword>
<evidence type="ECO:0000313" key="4">
    <source>
        <dbReference type="EMBL" id="EFA80929.1"/>
    </source>
</evidence>
<dbReference type="Proteomes" id="UP000001396">
    <property type="component" value="Unassembled WGS sequence"/>
</dbReference>
<accession>D3BCD9</accession>
<keyword evidence="5" id="KW-1185">Reference proteome</keyword>
<dbReference type="InParanoid" id="D3BCD9"/>
<name>D3BCD9_HETP5</name>
<reference evidence="4 5" key="1">
    <citation type="journal article" date="2011" name="Genome Res.">
        <title>Phylogeny-wide analysis of social amoeba genomes highlights ancient origins for complex intercellular communication.</title>
        <authorList>
            <person name="Heidel A.J."/>
            <person name="Lawal H.M."/>
            <person name="Felder M."/>
            <person name="Schilde C."/>
            <person name="Helps N.R."/>
            <person name="Tunggal B."/>
            <person name="Rivero F."/>
            <person name="John U."/>
            <person name="Schleicher M."/>
            <person name="Eichinger L."/>
            <person name="Platzer M."/>
            <person name="Noegel A.A."/>
            <person name="Schaap P."/>
            <person name="Gloeckner G."/>
        </authorList>
    </citation>
    <scope>NUCLEOTIDE SEQUENCE [LARGE SCALE GENOMIC DNA]</scope>
    <source>
        <strain evidence="5">ATCC 26659 / Pp 5 / PN500</strain>
    </source>
</reference>
<dbReference type="GO" id="GO:0005525">
    <property type="term" value="F:GTP binding"/>
    <property type="evidence" value="ECO:0007669"/>
    <property type="project" value="UniProtKB-KW"/>
</dbReference>
<comment type="caution">
    <text evidence="4">The sequence shown here is derived from an EMBL/GenBank/DDBJ whole genome shotgun (WGS) entry which is preliminary data.</text>
</comment>
<evidence type="ECO:0000313" key="5">
    <source>
        <dbReference type="Proteomes" id="UP000001396"/>
    </source>
</evidence>
<dbReference type="InterPro" id="IPR027417">
    <property type="entry name" value="P-loop_NTPase"/>
</dbReference>
<evidence type="ECO:0000256" key="3">
    <source>
        <dbReference type="ARBA" id="ARBA00023134"/>
    </source>
</evidence>
<dbReference type="RefSeq" id="XP_020433047.1">
    <property type="nucleotide sequence ID" value="XM_020577027.1"/>
</dbReference>
<dbReference type="AlphaFoldDB" id="D3BCD9"/>
<proteinExistence type="inferred from homology"/>
<keyword evidence="2" id="KW-0547">Nucleotide-binding</keyword>
<evidence type="ECO:0000256" key="1">
    <source>
        <dbReference type="ARBA" id="ARBA00006270"/>
    </source>
</evidence>
<gene>
    <name evidence="4" type="ORF">PPL_06164</name>
</gene>
<comment type="similarity">
    <text evidence="1">Belongs to the small GTPase superfamily. Rab family.</text>
</comment>
<dbReference type="Gene3D" id="3.40.50.300">
    <property type="entry name" value="P-loop containing nucleotide triphosphate hydrolases"/>
    <property type="match status" value="2"/>
</dbReference>
<dbReference type="PANTHER" id="PTHR47981:SF20">
    <property type="entry name" value="RAS-RELATED PROTEIN RAB-7A"/>
    <property type="match status" value="1"/>
</dbReference>
<dbReference type="EMBL" id="ADBJ01000027">
    <property type="protein sequence ID" value="EFA80929.1"/>
    <property type="molecule type" value="Genomic_DNA"/>
</dbReference>
<evidence type="ECO:0000256" key="2">
    <source>
        <dbReference type="ARBA" id="ARBA00022741"/>
    </source>
</evidence>
<dbReference type="PANTHER" id="PTHR47981">
    <property type="entry name" value="RAB FAMILY"/>
    <property type="match status" value="1"/>
</dbReference>
<protein>
    <submittedName>
        <fullName evidence="4">Uncharacterized protein</fullName>
    </submittedName>
</protein>